<evidence type="ECO:0000256" key="1">
    <source>
        <dbReference type="SAM" id="SignalP"/>
    </source>
</evidence>
<feature type="chain" id="PRO_5016749586" description="NlpE N-terminal domain-containing protein" evidence="1">
    <location>
        <begin position="20"/>
        <end position="166"/>
    </location>
</feature>
<dbReference type="AlphaFoldDB" id="A0A344TH86"/>
<name>A0A344TH86_9BACT</name>
<protein>
    <recommendedName>
        <fullName evidence="4">NlpE N-terminal domain-containing protein</fullName>
    </recommendedName>
</protein>
<dbReference type="KEGG" id="run:DR864_09805"/>
<feature type="signal peptide" evidence="1">
    <location>
        <begin position="1"/>
        <end position="19"/>
    </location>
</feature>
<dbReference type="OrthoDB" id="952272at2"/>
<keyword evidence="3" id="KW-1185">Reference proteome</keyword>
<dbReference type="Gene3D" id="2.40.128.640">
    <property type="match status" value="1"/>
</dbReference>
<evidence type="ECO:0000313" key="3">
    <source>
        <dbReference type="Proteomes" id="UP000251993"/>
    </source>
</evidence>
<proteinExistence type="predicted"/>
<reference evidence="2 3" key="1">
    <citation type="submission" date="2018-07" db="EMBL/GenBank/DDBJ databases">
        <title>Genome sequencing of Runella.</title>
        <authorList>
            <person name="Baek M.-G."/>
            <person name="Yi H."/>
        </authorList>
    </citation>
    <scope>NUCLEOTIDE SEQUENCE [LARGE SCALE GENOMIC DNA]</scope>
    <source>
        <strain evidence="2 3">HYN0085</strain>
    </source>
</reference>
<evidence type="ECO:0000313" key="2">
    <source>
        <dbReference type="EMBL" id="AXE18007.1"/>
    </source>
</evidence>
<dbReference type="Proteomes" id="UP000251993">
    <property type="component" value="Chromosome"/>
</dbReference>
<organism evidence="2 3">
    <name type="scientific">Runella rosea</name>
    <dbReference type="NCBI Taxonomy" id="2259595"/>
    <lineage>
        <taxon>Bacteria</taxon>
        <taxon>Pseudomonadati</taxon>
        <taxon>Bacteroidota</taxon>
        <taxon>Cytophagia</taxon>
        <taxon>Cytophagales</taxon>
        <taxon>Spirosomataceae</taxon>
        <taxon>Runella</taxon>
    </lineage>
</organism>
<keyword evidence="1" id="KW-0732">Signal</keyword>
<sequence>MKKLLFLFLLGMVSTEAGAQNVPSSITSTRAFATGAGVLGIFEGRCPCRELATLLKASVSAECFKTKWSLTLLQDPQTRRPTTYELDGSFYRANRRKGNWAIVQGTKNDPNAVVYQLESDNPDETFYLLKGDDNVLFFLDKNKSLLVGNELFSYTLNRVERKAKTD</sequence>
<dbReference type="EMBL" id="CP030850">
    <property type="protein sequence ID" value="AXE18007.1"/>
    <property type="molecule type" value="Genomic_DNA"/>
</dbReference>
<evidence type="ECO:0008006" key="4">
    <source>
        <dbReference type="Google" id="ProtNLM"/>
    </source>
</evidence>
<gene>
    <name evidence="2" type="ORF">DR864_09805</name>
</gene>
<accession>A0A344TH86</accession>
<dbReference type="RefSeq" id="WP_114066792.1">
    <property type="nucleotide sequence ID" value="NZ_CP030850.1"/>
</dbReference>